<sequence>MTDAVRIAVRIETGWGEWRFSRFSEPFLTPPHPSAPLRKKR</sequence>
<proteinExistence type="predicted"/>
<accession>A0ABU4FQI6</accession>
<dbReference type="Proteomes" id="UP001187346">
    <property type="component" value="Unassembled WGS sequence"/>
</dbReference>
<organism evidence="1 2">
    <name type="scientific">Streptomyces prunicolor</name>
    <dbReference type="NCBI Taxonomy" id="67348"/>
    <lineage>
        <taxon>Bacteria</taxon>
        <taxon>Bacillati</taxon>
        <taxon>Actinomycetota</taxon>
        <taxon>Actinomycetes</taxon>
        <taxon>Kitasatosporales</taxon>
        <taxon>Streptomycetaceae</taxon>
        <taxon>Streptomyces</taxon>
    </lineage>
</organism>
<dbReference type="RefSeq" id="WP_317775540.1">
    <property type="nucleotide sequence ID" value="NZ_JAWMAJ010000259.1"/>
</dbReference>
<dbReference type="EMBL" id="JAWMAJ010000259">
    <property type="protein sequence ID" value="MDV7222859.1"/>
    <property type="molecule type" value="Genomic_DNA"/>
</dbReference>
<evidence type="ECO:0000313" key="1">
    <source>
        <dbReference type="EMBL" id="MDV7222859.1"/>
    </source>
</evidence>
<protein>
    <submittedName>
        <fullName evidence="1">Uncharacterized protein</fullName>
    </submittedName>
</protein>
<keyword evidence="2" id="KW-1185">Reference proteome</keyword>
<evidence type="ECO:0000313" key="2">
    <source>
        <dbReference type="Proteomes" id="UP001187346"/>
    </source>
</evidence>
<name>A0ABU4FQI6_9ACTN</name>
<gene>
    <name evidence="1" type="ORF">R5A26_43725</name>
</gene>
<reference evidence="1 2" key="1">
    <citation type="submission" date="2023-10" db="EMBL/GenBank/DDBJ databases">
        <title>Characterization of rhizosphere-enriched actinobacteria from wheat plants lab-grown on chernevaya soil.</title>
        <authorList>
            <person name="Tikhonova E.N."/>
            <person name="Konopkin A."/>
            <person name="Kravchenko I.K."/>
        </authorList>
    </citation>
    <scope>NUCLEOTIDE SEQUENCE [LARGE SCALE GENOMIC DNA]</scope>
    <source>
        <strain evidence="1 2">RR29</strain>
    </source>
</reference>
<comment type="caution">
    <text evidence="1">The sequence shown here is derived from an EMBL/GenBank/DDBJ whole genome shotgun (WGS) entry which is preliminary data.</text>
</comment>